<dbReference type="Proteomes" id="UP001595858">
    <property type="component" value="Unassembled WGS sequence"/>
</dbReference>
<keyword evidence="2" id="KW-1133">Transmembrane helix</keyword>
<gene>
    <name evidence="3" type="ORF">ACFPCZ_20340</name>
</gene>
<evidence type="ECO:0000313" key="3">
    <source>
        <dbReference type="EMBL" id="MFC4868989.1"/>
    </source>
</evidence>
<reference evidence="4" key="1">
    <citation type="journal article" date="2019" name="Int. J. Syst. Evol. Microbiol.">
        <title>The Global Catalogue of Microorganisms (GCM) 10K type strain sequencing project: providing services to taxonomists for standard genome sequencing and annotation.</title>
        <authorList>
            <consortium name="The Broad Institute Genomics Platform"/>
            <consortium name="The Broad Institute Genome Sequencing Center for Infectious Disease"/>
            <person name="Wu L."/>
            <person name="Ma J."/>
        </authorList>
    </citation>
    <scope>NUCLEOTIDE SEQUENCE [LARGE SCALE GENOMIC DNA]</scope>
    <source>
        <strain evidence="4">CGMCC 4.7304</strain>
    </source>
</reference>
<keyword evidence="4" id="KW-1185">Reference proteome</keyword>
<sequence>MAQPPSGGPGHGPGGVPGPPGPPERHGPPAPPGPPAPFGAAAQPEPISSAPAQSRGCATAVVATLAVVVLVLAAAGVWAIVSLTSAPGGEYESAPDCSVVPGGVLDGLVPARDTELSRRIADFDPERREGYECRWETPQTASEVPAAARVVIVRYADRTGRPGTEAASTALEAAARGKASPHKLSGLGDEAKGWSESVQGFDWGCTAVRLSNLYTMACHTAAVDYQASESIPADVALANAESLARAVTAEIEKGDY</sequence>
<feature type="transmembrane region" description="Helical" evidence="2">
    <location>
        <begin position="57"/>
        <end position="81"/>
    </location>
</feature>
<evidence type="ECO:0008006" key="5">
    <source>
        <dbReference type="Google" id="ProtNLM"/>
    </source>
</evidence>
<evidence type="ECO:0000256" key="1">
    <source>
        <dbReference type="SAM" id="MobiDB-lite"/>
    </source>
</evidence>
<evidence type="ECO:0000256" key="2">
    <source>
        <dbReference type="SAM" id="Phobius"/>
    </source>
</evidence>
<evidence type="ECO:0000313" key="4">
    <source>
        <dbReference type="Proteomes" id="UP001595858"/>
    </source>
</evidence>
<name>A0ABV9SRM8_9ACTN</name>
<protein>
    <recommendedName>
        <fullName evidence="5">PknH-like extracellular domain-containing protein</fullName>
    </recommendedName>
</protein>
<accession>A0ABV9SRM8</accession>
<dbReference type="RefSeq" id="WP_344146844.1">
    <property type="nucleotide sequence ID" value="NZ_BAAAQI010000018.1"/>
</dbReference>
<keyword evidence="2" id="KW-0812">Transmembrane</keyword>
<organism evidence="3 4">
    <name type="scientific">Streptomonospora arabica</name>
    <dbReference type="NCBI Taxonomy" id="412417"/>
    <lineage>
        <taxon>Bacteria</taxon>
        <taxon>Bacillati</taxon>
        <taxon>Actinomycetota</taxon>
        <taxon>Actinomycetes</taxon>
        <taxon>Streptosporangiales</taxon>
        <taxon>Nocardiopsidaceae</taxon>
        <taxon>Streptomonospora</taxon>
    </lineage>
</organism>
<dbReference type="EMBL" id="JBHSIY010000023">
    <property type="protein sequence ID" value="MFC4868989.1"/>
    <property type="molecule type" value="Genomic_DNA"/>
</dbReference>
<comment type="caution">
    <text evidence="3">The sequence shown here is derived from an EMBL/GenBank/DDBJ whole genome shotgun (WGS) entry which is preliminary data.</text>
</comment>
<feature type="compositionally biased region" description="Pro residues" evidence="1">
    <location>
        <begin position="16"/>
        <end position="37"/>
    </location>
</feature>
<keyword evidence="2" id="KW-0472">Membrane</keyword>
<feature type="region of interest" description="Disordered" evidence="1">
    <location>
        <begin position="1"/>
        <end position="52"/>
    </location>
</feature>
<proteinExistence type="predicted"/>